<dbReference type="AlphaFoldDB" id="A0A428GMR9"/>
<dbReference type="EMBL" id="RJPT01000005">
    <property type="protein sequence ID" value="RSJ82555.1"/>
    <property type="molecule type" value="Genomic_DNA"/>
</dbReference>
<evidence type="ECO:0000313" key="2">
    <source>
        <dbReference type="EMBL" id="RSJ82555.1"/>
    </source>
</evidence>
<sequence>MTLDLWYNGRDEECFSQAIFTWIEKNEIRSSVNYLRLRNESYKIKKSIFFIILLTALFGALFLYHQSPVEEERFASGNAVSVEKLSFEQLEDEKLVFVTTKDSEKKFQGLRVGQNKFYIQDWRFDYSKENRADSRQNEGEYYFINVYDLKTKKFKKRLDIFEIVRHYDASLGVDLSGDILNIQGQDYIYIRLVKENSSTRFKEILFNVDTEEVIDYSKEFIKHKLQFDEVSITSGLAAYLTDSYGIDSHFTDLEPSIREGKEIPSNLNISQLYPEVVKKMNSFEGKIFTRQGNISSEEWYNTLMHWFAPVGQDKLSLSITDKETNEVTPINSYEDFLKWKDKHPD</sequence>
<organism evidence="2 3">
    <name type="scientific">Streptococcus cristatus</name>
    <dbReference type="NCBI Taxonomy" id="45634"/>
    <lineage>
        <taxon>Bacteria</taxon>
        <taxon>Bacillati</taxon>
        <taxon>Bacillota</taxon>
        <taxon>Bacilli</taxon>
        <taxon>Lactobacillales</taxon>
        <taxon>Streptococcaceae</taxon>
        <taxon>Streptococcus</taxon>
    </lineage>
</organism>
<name>A0A428GMR9_STRCR</name>
<proteinExistence type="predicted"/>
<protein>
    <submittedName>
        <fullName evidence="2">Uncharacterized protein</fullName>
    </submittedName>
</protein>
<evidence type="ECO:0000313" key="3">
    <source>
        <dbReference type="Proteomes" id="UP000272635"/>
    </source>
</evidence>
<reference evidence="2 3" key="1">
    <citation type="submission" date="2018-11" db="EMBL/GenBank/DDBJ databases">
        <title>Species Designations Belie Phenotypic and Genotypic Heterogeneity in Oral Streptococci.</title>
        <authorList>
            <person name="Velsko I."/>
        </authorList>
    </citation>
    <scope>NUCLEOTIDE SEQUENCE [LARGE SCALE GENOMIC DNA]</scope>
    <source>
        <strain evidence="2 3">BCC41</strain>
    </source>
</reference>
<accession>A0A428GMR9</accession>
<evidence type="ECO:0000256" key="1">
    <source>
        <dbReference type="SAM" id="Phobius"/>
    </source>
</evidence>
<gene>
    <name evidence="2" type="ORF">D8791_05765</name>
</gene>
<comment type="caution">
    <text evidence="2">The sequence shown here is derived from an EMBL/GenBank/DDBJ whole genome shotgun (WGS) entry which is preliminary data.</text>
</comment>
<keyword evidence="1" id="KW-0812">Transmembrane</keyword>
<keyword evidence="1" id="KW-0472">Membrane</keyword>
<dbReference type="Proteomes" id="UP000272635">
    <property type="component" value="Unassembled WGS sequence"/>
</dbReference>
<feature type="transmembrane region" description="Helical" evidence="1">
    <location>
        <begin position="47"/>
        <end position="64"/>
    </location>
</feature>
<keyword evidence="1" id="KW-1133">Transmembrane helix</keyword>